<protein>
    <submittedName>
        <fullName evidence="4">Transcriptional regulator, MerR</fullName>
    </submittedName>
</protein>
<sequence length="247" mass="28787">MEAKRMKEHWKVGEVAEMAGLTIRTLRYYDQICLFSPSQYTESGHRLYTKADLVRLQPILSLKQMGMSLEEIQLLLSNPEEQTVAEILQTQISRVKKEIEVQQKLVAELENALSAARSNRTMSIPELTKLMEALKMNKEKYFSKQQLDTMESRYENADKQLLKQAEQEFNDLIKEIRLEKEKGASPSDEKVQDLANKWNDIVNAFSEDDKTFRKQAEHFHAENPGNELQYEIDGELYQFINQALNHK</sequence>
<gene>
    <name evidence="4" type="ORF">CQS04_13355</name>
</gene>
<dbReference type="Pfam" id="PF07739">
    <property type="entry name" value="TipAS"/>
    <property type="match status" value="1"/>
</dbReference>
<reference evidence="4 5" key="1">
    <citation type="submission" date="2017-10" db="EMBL/GenBank/DDBJ databases">
        <title>Draft genome of Chryseomicrobium casticus sp. nov.</title>
        <authorList>
            <person name="Chakraborty R."/>
            <person name="Saha T."/>
        </authorList>
    </citation>
    <scope>NUCLEOTIDE SEQUENCE [LARGE SCALE GENOMIC DNA]</scope>
    <source>
        <strain evidence="4 5">ET03</strain>
    </source>
</reference>
<dbReference type="EMBL" id="PCGR01000007">
    <property type="protein sequence ID" value="PJK15588.1"/>
    <property type="molecule type" value="Genomic_DNA"/>
</dbReference>
<evidence type="ECO:0000256" key="2">
    <source>
        <dbReference type="SAM" id="Coils"/>
    </source>
</evidence>
<dbReference type="GO" id="GO:0003700">
    <property type="term" value="F:DNA-binding transcription factor activity"/>
    <property type="evidence" value="ECO:0007669"/>
    <property type="project" value="InterPro"/>
</dbReference>
<evidence type="ECO:0000256" key="1">
    <source>
        <dbReference type="ARBA" id="ARBA00023125"/>
    </source>
</evidence>
<dbReference type="OrthoDB" id="1894615at2"/>
<dbReference type="SUPFAM" id="SSF46955">
    <property type="entry name" value="Putative DNA-binding domain"/>
    <property type="match status" value="1"/>
</dbReference>
<evidence type="ECO:0000313" key="5">
    <source>
        <dbReference type="Proteomes" id="UP000228680"/>
    </source>
</evidence>
<dbReference type="AlphaFoldDB" id="A0A2M9EWL1"/>
<feature type="coiled-coil region" evidence="2">
    <location>
        <begin position="147"/>
        <end position="182"/>
    </location>
</feature>
<evidence type="ECO:0000313" key="4">
    <source>
        <dbReference type="EMBL" id="PJK15588.1"/>
    </source>
</evidence>
<dbReference type="InterPro" id="IPR000551">
    <property type="entry name" value="MerR-type_HTH_dom"/>
</dbReference>
<proteinExistence type="predicted"/>
<name>A0A2M9EWL1_9BACL</name>
<dbReference type="PROSITE" id="PS50937">
    <property type="entry name" value="HTH_MERR_2"/>
    <property type="match status" value="1"/>
</dbReference>
<dbReference type="Pfam" id="PF13411">
    <property type="entry name" value="MerR_1"/>
    <property type="match status" value="1"/>
</dbReference>
<dbReference type="PANTHER" id="PTHR30204:SF90">
    <property type="entry name" value="HTH-TYPE TRANSCRIPTIONAL ACTIVATOR MTA"/>
    <property type="match status" value="1"/>
</dbReference>
<dbReference type="PRINTS" id="PR00040">
    <property type="entry name" value="HTHMERR"/>
</dbReference>
<dbReference type="InterPro" id="IPR047057">
    <property type="entry name" value="MerR_fam"/>
</dbReference>
<feature type="coiled-coil region" evidence="2">
    <location>
        <begin position="85"/>
        <end position="119"/>
    </location>
</feature>
<keyword evidence="5" id="KW-1185">Reference proteome</keyword>
<comment type="caution">
    <text evidence="4">The sequence shown here is derived from an EMBL/GenBank/DDBJ whole genome shotgun (WGS) entry which is preliminary data.</text>
</comment>
<dbReference type="InterPro" id="IPR012925">
    <property type="entry name" value="TipAS_dom"/>
</dbReference>
<dbReference type="SMART" id="SM00422">
    <property type="entry name" value="HTH_MERR"/>
    <property type="match status" value="1"/>
</dbReference>
<dbReference type="PANTHER" id="PTHR30204">
    <property type="entry name" value="REDOX-CYCLING DRUG-SENSING TRANSCRIPTIONAL ACTIVATOR SOXR"/>
    <property type="match status" value="1"/>
</dbReference>
<keyword evidence="2" id="KW-0175">Coiled coil</keyword>
<dbReference type="InterPro" id="IPR009061">
    <property type="entry name" value="DNA-bd_dom_put_sf"/>
</dbReference>
<keyword evidence="1" id="KW-0238">DNA-binding</keyword>
<dbReference type="Proteomes" id="UP000228680">
    <property type="component" value="Unassembled WGS sequence"/>
</dbReference>
<dbReference type="GO" id="GO:0003677">
    <property type="term" value="F:DNA binding"/>
    <property type="evidence" value="ECO:0007669"/>
    <property type="project" value="UniProtKB-KW"/>
</dbReference>
<dbReference type="CDD" id="cd01106">
    <property type="entry name" value="HTH_TipAL-Mta"/>
    <property type="match status" value="1"/>
</dbReference>
<accession>A0A2M9EWL1</accession>
<evidence type="ECO:0000259" key="3">
    <source>
        <dbReference type="PROSITE" id="PS50937"/>
    </source>
</evidence>
<feature type="domain" description="HTH merR-type" evidence="3">
    <location>
        <begin position="9"/>
        <end position="78"/>
    </location>
</feature>
<organism evidence="4 5">
    <name type="scientific">Chryseomicrobium excrementi</name>
    <dbReference type="NCBI Taxonomy" id="2041346"/>
    <lineage>
        <taxon>Bacteria</taxon>
        <taxon>Bacillati</taxon>
        <taxon>Bacillota</taxon>
        <taxon>Bacilli</taxon>
        <taxon>Bacillales</taxon>
        <taxon>Caryophanaceae</taxon>
        <taxon>Chryseomicrobium</taxon>
    </lineage>
</organism>
<dbReference type="Gene3D" id="1.10.1660.10">
    <property type="match status" value="1"/>
</dbReference>